<evidence type="ECO:0000313" key="1">
    <source>
        <dbReference type="EMBL" id="GAI89501.1"/>
    </source>
</evidence>
<comment type="caution">
    <text evidence="1">The sequence shown here is derived from an EMBL/GenBank/DDBJ whole genome shotgun (WGS) entry which is preliminary data.</text>
</comment>
<dbReference type="EMBL" id="BARW01018918">
    <property type="protein sequence ID" value="GAI89501.1"/>
    <property type="molecule type" value="Genomic_DNA"/>
</dbReference>
<sequence length="53" mass="5817">SASSLENLRQEFDAVFVAVGELIPNNNEYLGLAMGQNGVKANNAYQTNIPDYR</sequence>
<reference evidence="1" key="1">
    <citation type="journal article" date="2014" name="Front. Microbiol.">
        <title>High frequency of phylogenetically diverse reductive dehalogenase-homologous genes in deep subseafloor sedimentary metagenomes.</title>
        <authorList>
            <person name="Kawai M."/>
            <person name="Futagami T."/>
            <person name="Toyoda A."/>
            <person name="Takaki Y."/>
            <person name="Nishi S."/>
            <person name="Hori S."/>
            <person name="Arai W."/>
            <person name="Tsubouchi T."/>
            <person name="Morono Y."/>
            <person name="Uchiyama I."/>
            <person name="Ito T."/>
            <person name="Fujiyama A."/>
            <person name="Inagaki F."/>
            <person name="Takami H."/>
        </authorList>
    </citation>
    <scope>NUCLEOTIDE SEQUENCE</scope>
    <source>
        <strain evidence="1">Expedition CK06-06</strain>
    </source>
</reference>
<gene>
    <name evidence="1" type="ORF">S12H4_32284</name>
</gene>
<proteinExistence type="predicted"/>
<protein>
    <submittedName>
        <fullName evidence="1">Uncharacterized protein</fullName>
    </submittedName>
</protein>
<organism evidence="1">
    <name type="scientific">marine sediment metagenome</name>
    <dbReference type="NCBI Taxonomy" id="412755"/>
    <lineage>
        <taxon>unclassified sequences</taxon>
        <taxon>metagenomes</taxon>
        <taxon>ecological metagenomes</taxon>
    </lineage>
</organism>
<accession>X1TDT5</accession>
<feature type="non-terminal residue" evidence="1">
    <location>
        <position position="1"/>
    </location>
</feature>
<dbReference type="AlphaFoldDB" id="X1TDT5"/>
<name>X1TDT5_9ZZZZ</name>